<dbReference type="Gene3D" id="3.40.50.300">
    <property type="entry name" value="P-loop containing nucleotide triphosphate hydrolases"/>
    <property type="match status" value="1"/>
</dbReference>
<evidence type="ECO:0000313" key="2">
    <source>
        <dbReference type="EMBL" id="GGW72839.1"/>
    </source>
</evidence>
<comment type="caution">
    <text evidence="2">The sequence shown here is derived from an EMBL/GenBank/DDBJ whole genome shotgun (WGS) entry which is preliminary data.</text>
</comment>
<dbReference type="InterPro" id="IPR011545">
    <property type="entry name" value="DEAD/DEAH_box_helicase_dom"/>
</dbReference>
<accession>A0ABQ2WTU8</accession>
<name>A0ABQ2WTU8_9ALTE</name>
<keyword evidence="3" id="KW-1185">Reference proteome</keyword>
<dbReference type="Proteomes" id="UP000634667">
    <property type="component" value="Unassembled WGS sequence"/>
</dbReference>
<reference evidence="3" key="1">
    <citation type="journal article" date="2019" name="Int. J. Syst. Evol. Microbiol.">
        <title>The Global Catalogue of Microorganisms (GCM) 10K type strain sequencing project: providing services to taxonomists for standard genome sequencing and annotation.</title>
        <authorList>
            <consortium name="The Broad Institute Genomics Platform"/>
            <consortium name="The Broad Institute Genome Sequencing Center for Infectious Disease"/>
            <person name="Wu L."/>
            <person name="Ma J."/>
        </authorList>
    </citation>
    <scope>NUCLEOTIDE SEQUENCE [LARGE SCALE GENOMIC DNA]</scope>
    <source>
        <strain evidence="3">KCTC 23723</strain>
    </source>
</reference>
<evidence type="ECO:0000259" key="1">
    <source>
        <dbReference type="Pfam" id="PF00270"/>
    </source>
</evidence>
<organism evidence="2 3">
    <name type="scientific">Alishewanella tabrizica</name>
    <dbReference type="NCBI Taxonomy" id="671278"/>
    <lineage>
        <taxon>Bacteria</taxon>
        <taxon>Pseudomonadati</taxon>
        <taxon>Pseudomonadota</taxon>
        <taxon>Gammaproteobacteria</taxon>
        <taxon>Alteromonadales</taxon>
        <taxon>Alteromonadaceae</taxon>
        <taxon>Alishewanella</taxon>
    </lineage>
</organism>
<proteinExistence type="predicted"/>
<feature type="domain" description="DEAD/DEAH-box helicase" evidence="1">
    <location>
        <begin position="150"/>
        <end position="225"/>
    </location>
</feature>
<sequence length="238" mass="27065">MRMPEVNPLKFNEHEYQIVNDEVTKLYSTFRDNFFICRLQLVLKSFNISSVDVLLAIKDFLVSIQHTVNQNYISFNFPRELRGQELEVAKWAGLAQRQGTNLLQLDQSRLHEHDLDVYTLKNKRKTVPVKLDKCLKNKLDGFGYKNYQTAGQRLAVRACLTAKKGSTIFVNLPTGCGKTLVSHASIIFQREFANTIVILPTVGLAIEQAARAREVIEHCGIPVVSNYCWHASGLPRLC</sequence>
<gene>
    <name evidence="2" type="ORF">GCM10008111_31150</name>
</gene>
<dbReference type="EMBL" id="BMYR01000018">
    <property type="protein sequence ID" value="GGW72839.1"/>
    <property type="molecule type" value="Genomic_DNA"/>
</dbReference>
<protein>
    <recommendedName>
        <fullName evidence="1">DEAD/DEAH-box helicase domain-containing protein</fullName>
    </recommendedName>
</protein>
<dbReference type="SUPFAM" id="SSF52540">
    <property type="entry name" value="P-loop containing nucleoside triphosphate hydrolases"/>
    <property type="match status" value="1"/>
</dbReference>
<evidence type="ECO:0000313" key="3">
    <source>
        <dbReference type="Proteomes" id="UP000634667"/>
    </source>
</evidence>
<dbReference type="InterPro" id="IPR027417">
    <property type="entry name" value="P-loop_NTPase"/>
</dbReference>
<dbReference type="Pfam" id="PF00270">
    <property type="entry name" value="DEAD"/>
    <property type="match status" value="1"/>
</dbReference>